<dbReference type="AlphaFoldDB" id="A0AAV2ED37"/>
<dbReference type="Proteomes" id="UP001497516">
    <property type="component" value="Chromosome 4"/>
</dbReference>
<evidence type="ECO:0000313" key="1">
    <source>
        <dbReference type="EMBL" id="CAL1383853.1"/>
    </source>
</evidence>
<sequence>MNARWRRRRVLHYPSNWDAHDHLLMPTCNVEGHFLFHLIFHHSSLYTAQDGLQAPLQQRVSSMANSLSLRYLLVIKLEIHSVHLE</sequence>
<organism evidence="1 2">
    <name type="scientific">Linum trigynum</name>
    <dbReference type="NCBI Taxonomy" id="586398"/>
    <lineage>
        <taxon>Eukaryota</taxon>
        <taxon>Viridiplantae</taxon>
        <taxon>Streptophyta</taxon>
        <taxon>Embryophyta</taxon>
        <taxon>Tracheophyta</taxon>
        <taxon>Spermatophyta</taxon>
        <taxon>Magnoliopsida</taxon>
        <taxon>eudicotyledons</taxon>
        <taxon>Gunneridae</taxon>
        <taxon>Pentapetalae</taxon>
        <taxon>rosids</taxon>
        <taxon>fabids</taxon>
        <taxon>Malpighiales</taxon>
        <taxon>Linaceae</taxon>
        <taxon>Linum</taxon>
    </lineage>
</organism>
<dbReference type="EMBL" id="OZ034817">
    <property type="protein sequence ID" value="CAL1383853.1"/>
    <property type="molecule type" value="Genomic_DNA"/>
</dbReference>
<gene>
    <name evidence="1" type="ORF">LTRI10_LOCUS25095</name>
</gene>
<evidence type="ECO:0000313" key="2">
    <source>
        <dbReference type="Proteomes" id="UP001497516"/>
    </source>
</evidence>
<proteinExistence type="predicted"/>
<reference evidence="1 2" key="1">
    <citation type="submission" date="2024-04" db="EMBL/GenBank/DDBJ databases">
        <authorList>
            <person name="Fracassetti M."/>
        </authorList>
    </citation>
    <scope>NUCLEOTIDE SEQUENCE [LARGE SCALE GENOMIC DNA]</scope>
</reference>
<accession>A0AAV2ED37</accession>
<name>A0AAV2ED37_9ROSI</name>
<keyword evidence="2" id="KW-1185">Reference proteome</keyword>
<protein>
    <submittedName>
        <fullName evidence="1">Uncharacterized protein</fullName>
    </submittedName>
</protein>